<dbReference type="InterPro" id="IPR006262">
    <property type="entry name" value="Cyt_deam_tetra"/>
</dbReference>
<keyword evidence="6 13" id="KW-0378">Hydrolase</keyword>
<dbReference type="FunFam" id="3.40.140.10:FF:000008">
    <property type="entry name" value="Cytidine deaminase"/>
    <property type="match status" value="1"/>
</dbReference>
<gene>
    <name evidence="15" type="ORF">EW026_g7187</name>
</gene>
<organism evidence="15 16">
    <name type="scientific">Hermanssonia centrifuga</name>
    <dbReference type="NCBI Taxonomy" id="98765"/>
    <lineage>
        <taxon>Eukaryota</taxon>
        <taxon>Fungi</taxon>
        <taxon>Dikarya</taxon>
        <taxon>Basidiomycota</taxon>
        <taxon>Agaricomycotina</taxon>
        <taxon>Agaricomycetes</taxon>
        <taxon>Polyporales</taxon>
        <taxon>Meruliaceae</taxon>
        <taxon>Hermanssonia</taxon>
    </lineage>
</organism>
<evidence type="ECO:0000256" key="8">
    <source>
        <dbReference type="ARBA" id="ARBA00032005"/>
    </source>
</evidence>
<dbReference type="Gene3D" id="3.40.140.10">
    <property type="entry name" value="Cytidine Deaminase, domain 2"/>
    <property type="match status" value="1"/>
</dbReference>
<evidence type="ECO:0000313" key="15">
    <source>
        <dbReference type="EMBL" id="THG94245.1"/>
    </source>
</evidence>
<name>A0A4S4K8Q4_9APHY</name>
<feature type="active site" description="Proton donor" evidence="10">
    <location>
        <position position="65"/>
    </location>
</feature>
<dbReference type="Proteomes" id="UP000309038">
    <property type="component" value="Unassembled WGS sequence"/>
</dbReference>
<dbReference type="GO" id="GO:0004126">
    <property type="term" value="F:cytidine deaminase activity"/>
    <property type="evidence" value="ECO:0007669"/>
    <property type="project" value="UniProtKB-UniRule"/>
</dbReference>
<dbReference type="NCBIfam" id="TIGR01354">
    <property type="entry name" value="cyt_deam_tetra"/>
    <property type="match status" value="1"/>
</dbReference>
<dbReference type="GO" id="GO:0042802">
    <property type="term" value="F:identical protein binding"/>
    <property type="evidence" value="ECO:0007669"/>
    <property type="project" value="UniProtKB-ARBA"/>
</dbReference>
<evidence type="ECO:0000256" key="2">
    <source>
        <dbReference type="ARBA" id="ARBA00003949"/>
    </source>
</evidence>
<dbReference type="InterPro" id="IPR016192">
    <property type="entry name" value="APOBEC/CMP_deaminase_Zn-bd"/>
</dbReference>
<feature type="binding site" evidence="11">
    <location>
        <begin position="52"/>
        <end position="58"/>
    </location>
    <ligand>
        <name>substrate</name>
    </ligand>
</feature>
<feature type="binding site" evidence="12">
    <location>
        <position position="99"/>
    </location>
    <ligand>
        <name>Zn(2+)</name>
        <dbReference type="ChEBI" id="CHEBI:29105"/>
        <note>catalytic</note>
    </ligand>
</feature>
<evidence type="ECO:0000256" key="11">
    <source>
        <dbReference type="PIRSR" id="PIRSR606262-2"/>
    </source>
</evidence>
<dbReference type="GO" id="GO:0008270">
    <property type="term" value="F:zinc ion binding"/>
    <property type="evidence" value="ECO:0007669"/>
    <property type="project" value="UniProtKB-UniRule"/>
</dbReference>
<evidence type="ECO:0000256" key="1">
    <source>
        <dbReference type="ARBA" id="ARBA00001947"/>
    </source>
</evidence>
<dbReference type="InterPro" id="IPR016193">
    <property type="entry name" value="Cytidine_deaminase-like"/>
</dbReference>
<dbReference type="InterPro" id="IPR050202">
    <property type="entry name" value="Cyt/Deoxycyt_deaminase"/>
</dbReference>
<dbReference type="CDD" id="cd01283">
    <property type="entry name" value="cytidine_deaminase"/>
    <property type="match status" value="1"/>
</dbReference>
<reference evidence="15 16" key="1">
    <citation type="submission" date="2019-02" db="EMBL/GenBank/DDBJ databases">
        <title>Genome sequencing of the rare red list fungi Phlebia centrifuga.</title>
        <authorList>
            <person name="Buettner E."/>
            <person name="Kellner H."/>
        </authorList>
    </citation>
    <scope>NUCLEOTIDE SEQUENCE [LARGE SCALE GENOMIC DNA]</scope>
    <source>
        <strain evidence="15 16">DSM 108282</strain>
    </source>
</reference>
<feature type="binding site" evidence="12">
    <location>
        <position position="96"/>
    </location>
    <ligand>
        <name>Zn(2+)</name>
        <dbReference type="ChEBI" id="CHEBI:29105"/>
        <note>catalytic</note>
    </ligand>
</feature>
<dbReference type="NCBIfam" id="NF004064">
    <property type="entry name" value="PRK05578.1"/>
    <property type="match status" value="1"/>
</dbReference>
<evidence type="ECO:0000259" key="14">
    <source>
        <dbReference type="PROSITE" id="PS51747"/>
    </source>
</evidence>
<comment type="catalytic activity">
    <reaction evidence="9 13">
        <text>cytidine + H2O + H(+) = uridine + NH4(+)</text>
        <dbReference type="Rhea" id="RHEA:16069"/>
        <dbReference type="ChEBI" id="CHEBI:15377"/>
        <dbReference type="ChEBI" id="CHEBI:15378"/>
        <dbReference type="ChEBI" id="CHEBI:16704"/>
        <dbReference type="ChEBI" id="CHEBI:17562"/>
        <dbReference type="ChEBI" id="CHEBI:28938"/>
        <dbReference type="EC" id="3.5.4.5"/>
    </reaction>
</comment>
<evidence type="ECO:0000256" key="5">
    <source>
        <dbReference type="ARBA" id="ARBA00022723"/>
    </source>
</evidence>
<evidence type="ECO:0000256" key="4">
    <source>
        <dbReference type="ARBA" id="ARBA00012783"/>
    </source>
</evidence>
<comment type="similarity">
    <text evidence="3 13">Belongs to the cytidine and deoxycytidylate deaminase family.</text>
</comment>
<proteinExistence type="inferred from homology"/>
<dbReference type="Pfam" id="PF00383">
    <property type="entry name" value="dCMP_cyt_deam_1"/>
    <property type="match status" value="1"/>
</dbReference>
<dbReference type="PANTHER" id="PTHR11644:SF2">
    <property type="entry name" value="CYTIDINE DEAMINASE"/>
    <property type="match status" value="1"/>
</dbReference>
<keyword evidence="16" id="KW-1185">Reference proteome</keyword>
<dbReference type="GO" id="GO:0072527">
    <property type="term" value="P:pyrimidine-containing compound metabolic process"/>
    <property type="evidence" value="ECO:0007669"/>
    <property type="project" value="UniProtKB-ARBA"/>
</dbReference>
<dbReference type="EC" id="3.5.4.5" evidence="4 13"/>
<sequence>MAASTWSISASDKSKLIEAAFEAKEHAYAKYSKFRVGAALLTTDGQIIKGANIENASYGGTICAERTALVKAVSEGITSFTSLAVVTDVASALSPCGICRQFIREFCAQKMPILLVPADYADRVAKGEEDGILETSIAELLPHSFGPEDLERPRQPS</sequence>
<evidence type="ECO:0000256" key="9">
    <source>
        <dbReference type="ARBA" id="ARBA00049558"/>
    </source>
</evidence>
<dbReference type="PANTHER" id="PTHR11644">
    <property type="entry name" value="CYTIDINE DEAMINASE"/>
    <property type="match status" value="1"/>
</dbReference>
<dbReference type="PROSITE" id="PS00903">
    <property type="entry name" value="CYT_DCMP_DEAMINASES_1"/>
    <property type="match status" value="1"/>
</dbReference>
<keyword evidence="7 12" id="KW-0862">Zinc</keyword>
<protein>
    <recommendedName>
        <fullName evidence="4 13">Cytidine deaminase</fullName>
        <ecNumber evidence="4 13">3.5.4.5</ecNumber>
    </recommendedName>
    <alternativeName>
        <fullName evidence="8 13">Cytidine aminohydrolase</fullName>
    </alternativeName>
</protein>
<evidence type="ECO:0000256" key="10">
    <source>
        <dbReference type="PIRSR" id="PIRSR606262-1"/>
    </source>
</evidence>
<comment type="catalytic activity">
    <reaction evidence="13">
        <text>2'-deoxycytidine + H2O + H(+) = 2'-deoxyuridine + NH4(+)</text>
        <dbReference type="Rhea" id="RHEA:13433"/>
        <dbReference type="ChEBI" id="CHEBI:15377"/>
        <dbReference type="ChEBI" id="CHEBI:15378"/>
        <dbReference type="ChEBI" id="CHEBI:15698"/>
        <dbReference type="ChEBI" id="CHEBI:16450"/>
        <dbReference type="ChEBI" id="CHEBI:28938"/>
        <dbReference type="EC" id="3.5.4.5"/>
    </reaction>
</comment>
<comment type="function">
    <text evidence="2 13">This enzyme scavenges exogenous and endogenous cytidine and 2'-deoxycytidine for UMP synthesis.</text>
</comment>
<evidence type="ECO:0000256" key="7">
    <source>
        <dbReference type="ARBA" id="ARBA00022833"/>
    </source>
</evidence>
<dbReference type="PROSITE" id="PS51747">
    <property type="entry name" value="CYT_DCMP_DEAMINASES_2"/>
    <property type="match status" value="1"/>
</dbReference>
<dbReference type="GO" id="GO:0055086">
    <property type="term" value="P:nucleobase-containing small molecule metabolic process"/>
    <property type="evidence" value="ECO:0007669"/>
    <property type="project" value="UniProtKB-ARBA"/>
</dbReference>
<dbReference type="AlphaFoldDB" id="A0A4S4K8Q4"/>
<comment type="caution">
    <text evidence="15">The sequence shown here is derived from an EMBL/GenBank/DDBJ whole genome shotgun (WGS) entry which is preliminary data.</text>
</comment>
<dbReference type="EMBL" id="SGPJ01000477">
    <property type="protein sequence ID" value="THG94245.1"/>
    <property type="molecule type" value="Genomic_DNA"/>
</dbReference>
<evidence type="ECO:0000256" key="3">
    <source>
        <dbReference type="ARBA" id="ARBA00006576"/>
    </source>
</evidence>
<dbReference type="SUPFAM" id="SSF53927">
    <property type="entry name" value="Cytidine deaminase-like"/>
    <property type="match status" value="1"/>
</dbReference>
<evidence type="ECO:0000256" key="6">
    <source>
        <dbReference type="ARBA" id="ARBA00022801"/>
    </source>
</evidence>
<evidence type="ECO:0000256" key="13">
    <source>
        <dbReference type="RuleBase" id="RU364006"/>
    </source>
</evidence>
<keyword evidence="5 12" id="KW-0479">Metal-binding</keyword>
<feature type="domain" description="CMP/dCMP-type deaminase" evidence="14">
    <location>
        <begin position="11"/>
        <end position="148"/>
    </location>
</feature>
<evidence type="ECO:0000256" key="12">
    <source>
        <dbReference type="PIRSR" id="PIRSR606262-3"/>
    </source>
</evidence>
<accession>A0A4S4K8Q4</accession>
<comment type="cofactor">
    <cofactor evidence="1 12 13">
        <name>Zn(2+)</name>
        <dbReference type="ChEBI" id="CHEBI:29105"/>
    </cofactor>
</comment>
<dbReference type="GO" id="GO:0005829">
    <property type="term" value="C:cytosol"/>
    <property type="evidence" value="ECO:0007669"/>
    <property type="project" value="TreeGrafter"/>
</dbReference>
<feature type="binding site" evidence="12">
    <location>
        <position position="63"/>
    </location>
    <ligand>
        <name>Zn(2+)</name>
        <dbReference type="ChEBI" id="CHEBI:29105"/>
        <note>catalytic</note>
    </ligand>
</feature>
<evidence type="ECO:0000313" key="16">
    <source>
        <dbReference type="Proteomes" id="UP000309038"/>
    </source>
</evidence>
<dbReference type="InterPro" id="IPR002125">
    <property type="entry name" value="CMP_dCMP_dom"/>
</dbReference>